<dbReference type="Pfam" id="PF00805">
    <property type="entry name" value="Pentapeptide"/>
    <property type="match status" value="1"/>
</dbReference>
<proteinExistence type="predicted"/>
<dbReference type="InterPro" id="IPR001646">
    <property type="entry name" value="5peptide_repeat"/>
</dbReference>
<gene>
    <name evidence="1" type="ORF">AVDCRST_MAG02-1632</name>
</gene>
<dbReference type="SUPFAM" id="SSF141571">
    <property type="entry name" value="Pentapeptide repeat-like"/>
    <property type="match status" value="1"/>
</dbReference>
<organism evidence="1">
    <name type="scientific">uncultured Rubrobacteraceae bacterium</name>
    <dbReference type="NCBI Taxonomy" id="349277"/>
    <lineage>
        <taxon>Bacteria</taxon>
        <taxon>Bacillati</taxon>
        <taxon>Actinomycetota</taxon>
        <taxon>Rubrobacteria</taxon>
        <taxon>Rubrobacterales</taxon>
        <taxon>Rubrobacteraceae</taxon>
        <taxon>environmental samples</taxon>
    </lineage>
</organism>
<name>A0A6J4R590_9ACTN</name>
<reference evidence="1" key="1">
    <citation type="submission" date="2020-02" db="EMBL/GenBank/DDBJ databases">
        <authorList>
            <person name="Meier V. D."/>
        </authorList>
    </citation>
    <scope>NUCLEOTIDE SEQUENCE</scope>
    <source>
        <strain evidence="1">AVDCRST_MAG02</strain>
    </source>
</reference>
<protein>
    <submittedName>
        <fullName evidence="1">Pentapeptide repeat family protein</fullName>
    </submittedName>
</protein>
<accession>A0A6J4R590</accession>
<dbReference type="EMBL" id="CADCVH010000051">
    <property type="protein sequence ID" value="CAA9455971.1"/>
    <property type="molecule type" value="Genomic_DNA"/>
</dbReference>
<sequence>MNKLRSCSGLTLSVLPRLDGERKACVLQFLYETDLITKDPSVVDLLGADLGEANLNGANLSGTDLRGVDLNGANLREADLH</sequence>
<dbReference type="Gene3D" id="2.160.20.80">
    <property type="entry name" value="E3 ubiquitin-protein ligase SopA"/>
    <property type="match status" value="1"/>
</dbReference>
<dbReference type="AlphaFoldDB" id="A0A6J4R590"/>
<evidence type="ECO:0000313" key="1">
    <source>
        <dbReference type="EMBL" id="CAA9455971.1"/>
    </source>
</evidence>